<dbReference type="GO" id="GO:0017148">
    <property type="term" value="P:negative regulation of translation"/>
    <property type="evidence" value="ECO:0007669"/>
    <property type="project" value="TreeGrafter"/>
</dbReference>
<protein>
    <recommendedName>
        <fullName evidence="4">Large ribosomal subunit protein uL13</fullName>
    </recommendedName>
</protein>
<dbReference type="PANTHER" id="PTHR11545:SF2">
    <property type="entry name" value="LARGE RIBOSOMAL SUBUNIT PROTEIN UL13M"/>
    <property type="match status" value="1"/>
</dbReference>
<dbReference type="NCBIfam" id="TIGR01066">
    <property type="entry name" value="rplM_bact"/>
    <property type="match status" value="1"/>
</dbReference>
<dbReference type="Proteomes" id="UP000229600">
    <property type="component" value="Unassembled WGS sequence"/>
</dbReference>
<comment type="caution">
    <text evidence="5">The sequence shown here is derived from an EMBL/GenBank/DDBJ whole genome shotgun (WGS) entry which is preliminary data.</text>
</comment>
<keyword evidence="2 4" id="KW-0689">Ribosomal protein</keyword>
<evidence type="ECO:0000256" key="2">
    <source>
        <dbReference type="ARBA" id="ARBA00022980"/>
    </source>
</evidence>
<dbReference type="GO" id="GO:0005840">
    <property type="term" value="C:ribosome"/>
    <property type="evidence" value="ECO:0007669"/>
    <property type="project" value="UniProtKB-KW"/>
</dbReference>
<gene>
    <name evidence="4" type="primary">rplM</name>
    <name evidence="5" type="ORF">COV59_02870</name>
</gene>
<evidence type="ECO:0000313" key="5">
    <source>
        <dbReference type="EMBL" id="PIR04101.1"/>
    </source>
</evidence>
<name>A0A2H0N5D2_9BACT</name>
<dbReference type="GO" id="GO:1990904">
    <property type="term" value="C:ribonucleoprotein complex"/>
    <property type="evidence" value="ECO:0007669"/>
    <property type="project" value="UniProtKB-KW"/>
</dbReference>
<accession>A0A2H0N5D2</accession>
<dbReference type="PIRSF" id="PIRSF002181">
    <property type="entry name" value="Ribosomal_L13"/>
    <property type="match status" value="1"/>
</dbReference>
<dbReference type="AlphaFoldDB" id="A0A2H0N5D2"/>
<comment type="similarity">
    <text evidence="1 4">Belongs to the universal ribosomal protein uL13 family.</text>
</comment>
<dbReference type="GO" id="GO:0003729">
    <property type="term" value="F:mRNA binding"/>
    <property type="evidence" value="ECO:0007669"/>
    <property type="project" value="TreeGrafter"/>
</dbReference>
<dbReference type="PANTHER" id="PTHR11545">
    <property type="entry name" value="RIBOSOMAL PROTEIN L13"/>
    <property type="match status" value="1"/>
</dbReference>
<dbReference type="CDD" id="cd00392">
    <property type="entry name" value="Ribosomal_L13"/>
    <property type="match status" value="1"/>
</dbReference>
<reference evidence="5 6" key="1">
    <citation type="submission" date="2017-09" db="EMBL/GenBank/DDBJ databases">
        <title>Depth-based differentiation of microbial function through sediment-hosted aquifers and enrichment of novel symbionts in the deep terrestrial subsurface.</title>
        <authorList>
            <person name="Probst A.J."/>
            <person name="Ladd B."/>
            <person name="Jarett J.K."/>
            <person name="Geller-Mcgrath D.E."/>
            <person name="Sieber C.M."/>
            <person name="Emerson J.B."/>
            <person name="Anantharaman K."/>
            <person name="Thomas B.C."/>
            <person name="Malmstrom R."/>
            <person name="Stieglmeier M."/>
            <person name="Klingl A."/>
            <person name="Woyke T."/>
            <person name="Ryan C.M."/>
            <person name="Banfield J.F."/>
        </authorList>
    </citation>
    <scope>NUCLEOTIDE SEQUENCE [LARGE SCALE GENOMIC DNA]</scope>
    <source>
        <strain evidence="5">CG11_big_fil_rev_8_21_14_0_20_39_34</strain>
    </source>
</reference>
<evidence type="ECO:0000256" key="4">
    <source>
        <dbReference type="HAMAP-Rule" id="MF_01366"/>
    </source>
</evidence>
<evidence type="ECO:0000256" key="1">
    <source>
        <dbReference type="ARBA" id="ARBA00006227"/>
    </source>
</evidence>
<comment type="subunit">
    <text evidence="4">Part of the 50S ribosomal subunit.</text>
</comment>
<evidence type="ECO:0000313" key="6">
    <source>
        <dbReference type="Proteomes" id="UP000229600"/>
    </source>
</evidence>
<dbReference type="InterPro" id="IPR005822">
    <property type="entry name" value="Ribosomal_uL13"/>
</dbReference>
<dbReference type="GO" id="GO:0006412">
    <property type="term" value="P:translation"/>
    <property type="evidence" value="ECO:0007669"/>
    <property type="project" value="UniProtKB-UniRule"/>
</dbReference>
<dbReference type="Pfam" id="PF00572">
    <property type="entry name" value="Ribosomal_L13"/>
    <property type="match status" value="1"/>
</dbReference>
<dbReference type="InterPro" id="IPR005823">
    <property type="entry name" value="Ribosomal_uL13_bac-type"/>
</dbReference>
<proteinExistence type="inferred from homology"/>
<dbReference type="HAMAP" id="MF_01366">
    <property type="entry name" value="Ribosomal_uL13"/>
    <property type="match status" value="1"/>
</dbReference>
<dbReference type="SUPFAM" id="SSF52161">
    <property type="entry name" value="Ribosomal protein L13"/>
    <property type="match status" value="1"/>
</dbReference>
<dbReference type="EMBL" id="PCWN01000007">
    <property type="protein sequence ID" value="PIR04101.1"/>
    <property type="molecule type" value="Genomic_DNA"/>
</dbReference>
<comment type="function">
    <text evidence="4">This protein is one of the early assembly proteins of the 50S ribosomal subunit, although it is not seen to bind rRNA by itself. It is important during the early stages of 50S assembly.</text>
</comment>
<sequence length="117" mass="13132">MTNRTKHTIDATDQAVGRVATQAAVLLRGKNKATFVPYLDEGDTVEIVNASKVKFTGNKLVQKDYFHHTQHPGGLKQISMKKVFEKDPAEVMKKAVMGMLPKNKLRSHMMKRLIVKA</sequence>
<organism evidence="5 6">
    <name type="scientific">Candidatus Magasanikbacteria bacterium CG11_big_fil_rev_8_21_14_0_20_39_34</name>
    <dbReference type="NCBI Taxonomy" id="1974653"/>
    <lineage>
        <taxon>Bacteria</taxon>
        <taxon>Candidatus Magasanikiibacteriota</taxon>
    </lineage>
</organism>
<dbReference type="GO" id="GO:0003735">
    <property type="term" value="F:structural constituent of ribosome"/>
    <property type="evidence" value="ECO:0007669"/>
    <property type="project" value="InterPro"/>
</dbReference>
<dbReference type="InterPro" id="IPR036899">
    <property type="entry name" value="Ribosomal_uL13_sf"/>
</dbReference>
<keyword evidence="3 4" id="KW-0687">Ribonucleoprotein</keyword>
<dbReference type="Gene3D" id="3.90.1180.10">
    <property type="entry name" value="Ribosomal protein L13"/>
    <property type="match status" value="1"/>
</dbReference>
<evidence type="ECO:0000256" key="3">
    <source>
        <dbReference type="ARBA" id="ARBA00023274"/>
    </source>
</evidence>